<dbReference type="Gene3D" id="2.70.70.10">
    <property type="entry name" value="Glucose Permease (Domain IIA)"/>
    <property type="match status" value="1"/>
</dbReference>
<sequence length="273" mass="31213">MKRIFILFLMVLFNFTFSQDSIRLKIYRENVEKVNFLYADNEEFAPVSLEYSFTANNLSSSLGDKKVIVIPANTKKFLVAELKVIDPKKATNFKYNADYVLGDVNMNFSETNFNYSLPFAKNKKYFIYQGYNGNFSHQHTYSLDFSLKTGEEVYAAREGKVVQVVTKNDKNCATKECANFNNKIVILHEDGTLAEYVHLKQNGSKVKVGENVTQNQLLGLSGNTGWSKGPHLHFSVFTPKIDGERNYIKTKFKVDGSKNAIYLEEKKSYSRSN</sequence>
<dbReference type="PANTHER" id="PTHR21666:SF270">
    <property type="entry name" value="MUREIN HYDROLASE ACTIVATOR ENVC"/>
    <property type="match status" value="1"/>
</dbReference>
<organism evidence="2 3">
    <name type="scientific">Kaistella gelatinilytica</name>
    <dbReference type="NCBI Taxonomy" id="2787636"/>
    <lineage>
        <taxon>Bacteria</taxon>
        <taxon>Pseudomonadati</taxon>
        <taxon>Bacteroidota</taxon>
        <taxon>Flavobacteriia</taxon>
        <taxon>Flavobacteriales</taxon>
        <taxon>Weeksellaceae</taxon>
        <taxon>Chryseobacterium group</taxon>
        <taxon>Kaistella</taxon>
    </lineage>
</organism>
<keyword evidence="3" id="KW-1185">Reference proteome</keyword>
<dbReference type="Proteomes" id="UP000660070">
    <property type="component" value="Unassembled WGS sequence"/>
</dbReference>
<reference evidence="2 3" key="1">
    <citation type="submission" date="2020-11" db="EMBL/GenBank/DDBJ databases">
        <title>Kaistella gelatinilytica sp. nov., a flavobacterium isolated from Antarctic Soil.</title>
        <authorList>
            <person name="Li J."/>
        </authorList>
    </citation>
    <scope>NUCLEOTIDE SEQUENCE [LARGE SCALE GENOMIC DNA]</scope>
    <source>
        <strain evidence="2 3">G5-32</strain>
    </source>
</reference>
<evidence type="ECO:0000259" key="1">
    <source>
        <dbReference type="Pfam" id="PF01551"/>
    </source>
</evidence>
<dbReference type="InterPro" id="IPR050570">
    <property type="entry name" value="Cell_wall_metabolism_enzyme"/>
</dbReference>
<evidence type="ECO:0000313" key="3">
    <source>
        <dbReference type="Proteomes" id="UP000660070"/>
    </source>
</evidence>
<dbReference type="CDD" id="cd12797">
    <property type="entry name" value="M23_peptidase"/>
    <property type="match status" value="1"/>
</dbReference>
<proteinExistence type="predicted"/>
<accession>A0ABS0F8E8</accession>
<dbReference type="InterPro" id="IPR011055">
    <property type="entry name" value="Dup_hybrid_motif"/>
</dbReference>
<gene>
    <name evidence="2" type="ORF">IV494_02140</name>
</gene>
<dbReference type="Pfam" id="PF01551">
    <property type="entry name" value="Peptidase_M23"/>
    <property type="match status" value="1"/>
</dbReference>
<dbReference type="EMBL" id="JADPVI010000001">
    <property type="protein sequence ID" value="MBF8455968.1"/>
    <property type="molecule type" value="Genomic_DNA"/>
</dbReference>
<evidence type="ECO:0000313" key="2">
    <source>
        <dbReference type="EMBL" id="MBF8455968.1"/>
    </source>
</evidence>
<comment type="caution">
    <text evidence="2">The sequence shown here is derived from an EMBL/GenBank/DDBJ whole genome shotgun (WGS) entry which is preliminary data.</text>
</comment>
<dbReference type="SUPFAM" id="SSF51261">
    <property type="entry name" value="Duplicated hybrid motif"/>
    <property type="match status" value="1"/>
</dbReference>
<feature type="domain" description="M23ase beta-sheet core" evidence="1">
    <location>
        <begin position="141"/>
        <end position="237"/>
    </location>
</feature>
<protein>
    <submittedName>
        <fullName evidence="2">M23 family metallopeptidase</fullName>
    </submittedName>
</protein>
<dbReference type="InterPro" id="IPR016047">
    <property type="entry name" value="M23ase_b-sheet_dom"/>
</dbReference>
<dbReference type="RefSeq" id="WP_196078521.1">
    <property type="nucleotide sequence ID" value="NZ_JADPVI010000001.1"/>
</dbReference>
<dbReference type="PANTHER" id="PTHR21666">
    <property type="entry name" value="PEPTIDASE-RELATED"/>
    <property type="match status" value="1"/>
</dbReference>
<name>A0ABS0F8E8_9FLAO</name>